<protein>
    <recommendedName>
        <fullName evidence="3">SnoaL-like domain-containing protein</fullName>
    </recommendedName>
</protein>
<dbReference type="SUPFAM" id="SSF54427">
    <property type="entry name" value="NTF2-like"/>
    <property type="match status" value="1"/>
</dbReference>
<name>A0A9P9ECY7_9PLEO</name>
<dbReference type="Proteomes" id="UP000700596">
    <property type="component" value="Unassembled WGS sequence"/>
</dbReference>
<sequence>MPTLEKIRAIFDLIGQGRKEEFFENVDDNVDWTVKGKTLIIIHLSRTYCPISGHYSSKQAFHDGTHALSSTWATPLKLVVQDIIHDGKNKAAVELKAVGVECKNGLKFPNEYVWVCHFNDQDKIIKINAFMDTDLVTRAIQQNPPKI</sequence>
<dbReference type="AlphaFoldDB" id="A0A9P9ECY7"/>
<evidence type="ECO:0000313" key="2">
    <source>
        <dbReference type="Proteomes" id="UP000700596"/>
    </source>
</evidence>
<organism evidence="1 2">
    <name type="scientific">Dendryphion nanum</name>
    <dbReference type="NCBI Taxonomy" id="256645"/>
    <lineage>
        <taxon>Eukaryota</taxon>
        <taxon>Fungi</taxon>
        <taxon>Dikarya</taxon>
        <taxon>Ascomycota</taxon>
        <taxon>Pezizomycotina</taxon>
        <taxon>Dothideomycetes</taxon>
        <taxon>Pleosporomycetidae</taxon>
        <taxon>Pleosporales</taxon>
        <taxon>Torulaceae</taxon>
        <taxon>Dendryphion</taxon>
    </lineage>
</organism>
<dbReference type="EMBL" id="JAGMWT010000002">
    <property type="protein sequence ID" value="KAH7134864.1"/>
    <property type="molecule type" value="Genomic_DNA"/>
</dbReference>
<dbReference type="PANTHER" id="PTHR41252:SF1">
    <property type="entry name" value="BLR2505 PROTEIN"/>
    <property type="match status" value="1"/>
</dbReference>
<keyword evidence="2" id="KW-1185">Reference proteome</keyword>
<dbReference type="PANTHER" id="PTHR41252">
    <property type="entry name" value="BLR2505 PROTEIN"/>
    <property type="match status" value="1"/>
</dbReference>
<evidence type="ECO:0008006" key="3">
    <source>
        <dbReference type="Google" id="ProtNLM"/>
    </source>
</evidence>
<evidence type="ECO:0000313" key="1">
    <source>
        <dbReference type="EMBL" id="KAH7134864.1"/>
    </source>
</evidence>
<dbReference type="InterPro" id="IPR032710">
    <property type="entry name" value="NTF2-like_dom_sf"/>
</dbReference>
<dbReference type="Gene3D" id="3.10.450.50">
    <property type="match status" value="1"/>
</dbReference>
<proteinExistence type="predicted"/>
<accession>A0A9P9ECY7</accession>
<reference evidence="1" key="1">
    <citation type="journal article" date="2021" name="Nat. Commun.">
        <title>Genetic determinants of endophytism in the Arabidopsis root mycobiome.</title>
        <authorList>
            <person name="Mesny F."/>
            <person name="Miyauchi S."/>
            <person name="Thiergart T."/>
            <person name="Pickel B."/>
            <person name="Atanasova L."/>
            <person name="Karlsson M."/>
            <person name="Huettel B."/>
            <person name="Barry K.W."/>
            <person name="Haridas S."/>
            <person name="Chen C."/>
            <person name="Bauer D."/>
            <person name="Andreopoulos W."/>
            <person name="Pangilinan J."/>
            <person name="LaButti K."/>
            <person name="Riley R."/>
            <person name="Lipzen A."/>
            <person name="Clum A."/>
            <person name="Drula E."/>
            <person name="Henrissat B."/>
            <person name="Kohler A."/>
            <person name="Grigoriev I.V."/>
            <person name="Martin F.M."/>
            <person name="Hacquard S."/>
        </authorList>
    </citation>
    <scope>NUCLEOTIDE SEQUENCE</scope>
    <source>
        <strain evidence="1">MPI-CAGE-CH-0243</strain>
    </source>
</reference>
<dbReference type="OrthoDB" id="10264449at2759"/>
<comment type="caution">
    <text evidence="1">The sequence shown here is derived from an EMBL/GenBank/DDBJ whole genome shotgun (WGS) entry which is preliminary data.</text>
</comment>
<gene>
    <name evidence="1" type="ORF">B0J11DRAFT_425192</name>
</gene>